<keyword evidence="3" id="KW-1185">Reference proteome</keyword>
<dbReference type="EMBL" id="JAUKUA010000006">
    <property type="protein sequence ID" value="KAK0708106.1"/>
    <property type="molecule type" value="Genomic_DNA"/>
</dbReference>
<feature type="region of interest" description="Disordered" evidence="1">
    <location>
        <begin position="247"/>
        <end position="267"/>
    </location>
</feature>
<comment type="caution">
    <text evidence="2">The sequence shown here is derived from an EMBL/GenBank/DDBJ whole genome shotgun (WGS) entry which is preliminary data.</text>
</comment>
<gene>
    <name evidence="2" type="ORF">B0H67DRAFT_648205</name>
</gene>
<evidence type="ECO:0000256" key="1">
    <source>
        <dbReference type="SAM" id="MobiDB-lite"/>
    </source>
</evidence>
<protein>
    <submittedName>
        <fullName evidence="2">Uncharacterized protein</fullName>
    </submittedName>
</protein>
<sequence>MAWSPVGLPGDCWTRPAIASVISTAHQRYVRRVGPPAWQQRYIKSGSPSLPARFKVAELASSIAHIQDLLNTYTSHPLHKLKPPTCCSSHESNKTLRAASLRRATLYQPVRCLSATTSRPMTAMADGTRPVDDIDLACDYPSEVQMGYTTPAGALHHERIDKEMGYLDQRVLCASVIGISIASLYGALANSSYTTSSEPIHKSEAIKKAVPVVKETHRTITTTNQACHAYHVYHGLVAPGPERALAGSQADRQQDGEVHWTGRLSTV</sequence>
<evidence type="ECO:0000313" key="2">
    <source>
        <dbReference type="EMBL" id="KAK0708106.1"/>
    </source>
</evidence>
<name>A0AA40A2K0_9PEZI</name>
<dbReference type="AlphaFoldDB" id="A0AA40A2K0"/>
<organism evidence="2 3">
    <name type="scientific">Lasiosphaeris hirsuta</name>
    <dbReference type="NCBI Taxonomy" id="260670"/>
    <lineage>
        <taxon>Eukaryota</taxon>
        <taxon>Fungi</taxon>
        <taxon>Dikarya</taxon>
        <taxon>Ascomycota</taxon>
        <taxon>Pezizomycotina</taxon>
        <taxon>Sordariomycetes</taxon>
        <taxon>Sordariomycetidae</taxon>
        <taxon>Sordariales</taxon>
        <taxon>Lasiosphaeriaceae</taxon>
        <taxon>Lasiosphaeris</taxon>
    </lineage>
</organism>
<evidence type="ECO:0000313" key="3">
    <source>
        <dbReference type="Proteomes" id="UP001172102"/>
    </source>
</evidence>
<proteinExistence type="predicted"/>
<dbReference type="Proteomes" id="UP001172102">
    <property type="component" value="Unassembled WGS sequence"/>
</dbReference>
<accession>A0AA40A2K0</accession>
<reference evidence="2" key="1">
    <citation type="submission" date="2023-06" db="EMBL/GenBank/DDBJ databases">
        <title>Genome-scale phylogeny and comparative genomics of the fungal order Sordariales.</title>
        <authorList>
            <consortium name="Lawrence Berkeley National Laboratory"/>
            <person name="Hensen N."/>
            <person name="Bonometti L."/>
            <person name="Westerberg I."/>
            <person name="Brannstrom I.O."/>
            <person name="Guillou S."/>
            <person name="Cros-Aarteil S."/>
            <person name="Calhoun S."/>
            <person name="Haridas S."/>
            <person name="Kuo A."/>
            <person name="Mondo S."/>
            <person name="Pangilinan J."/>
            <person name="Riley R."/>
            <person name="Labutti K."/>
            <person name="Andreopoulos B."/>
            <person name="Lipzen A."/>
            <person name="Chen C."/>
            <person name="Yanf M."/>
            <person name="Daum C."/>
            <person name="Ng V."/>
            <person name="Clum A."/>
            <person name="Steindorff A."/>
            <person name="Ohm R."/>
            <person name="Martin F."/>
            <person name="Silar P."/>
            <person name="Natvig D."/>
            <person name="Lalanne C."/>
            <person name="Gautier V."/>
            <person name="Ament-Velasquez S.L."/>
            <person name="Kruys A."/>
            <person name="Hutchinson M.I."/>
            <person name="Powell A.J."/>
            <person name="Barry K."/>
            <person name="Miller A.N."/>
            <person name="Grigoriev I.V."/>
            <person name="Debuchy R."/>
            <person name="Gladieux P."/>
            <person name="Thoren M.H."/>
            <person name="Johannesson H."/>
        </authorList>
    </citation>
    <scope>NUCLEOTIDE SEQUENCE</scope>
    <source>
        <strain evidence="2">SMH4607-1</strain>
    </source>
</reference>